<name>A0A840V559_9BACT</name>
<reference evidence="3 4" key="1">
    <citation type="submission" date="2020-08" db="EMBL/GenBank/DDBJ databases">
        <title>Genomic Encyclopedia of Type Strains, Phase IV (KMG-IV): sequencing the most valuable type-strain genomes for metagenomic binning, comparative biology and taxonomic classification.</title>
        <authorList>
            <person name="Goeker M."/>
        </authorList>
    </citation>
    <scope>NUCLEOTIDE SEQUENCE [LARGE SCALE GENOMIC DNA]</scope>
    <source>
        <strain evidence="3 4">DSM 28570</strain>
    </source>
</reference>
<organism evidence="3 4">
    <name type="scientific">Desulfoprunum benzoelyticum</name>
    <dbReference type="NCBI Taxonomy" id="1506996"/>
    <lineage>
        <taxon>Bacteria</taxon>
        <taxon>Pseudomonadati</taxon>
        <taxon>Thermodesulfobacteriota</taxon>
        <taxon>Desulfobulbia</taxon>
        <taxon>Desulfobulbales</taxon>
        <taxon>Desulfobulbaceae</taxon>
        <taxon>Desulfoprunum</taxon>
    </lineage>
</organism>
<feature type="compositionally biased region" description="Basic and acidic residues" evidence="1">
    <location>
        <begin position="677"/>
        <end position="686"/>
    </location>
</feature>
<evidence type="ECO:0000256" key="1">
    <source>
        <dbReference type="SAM" id="MobiDB-lite"/>
    </source>
</evidence>
<feature type="compositionally biased region" description="Basic and acidic residues" evidence="1">
    <location>
        <begin position="599"/>
        <end position="608"/>
    </location>
</feature>
<dbReference type="AlphaFoldDB" id="A0A840V559"/>
<dbReference type="RefSeq" id="WP_183351854.1">
    <property type="nucleotide sequence ID" value="NZ_JACHEO010000018.1"/>
</dbReference>
<keyword evidence="4" id="KW-1185">Reference proteome</keyword>
<feature type="compositionally biased region" description="Basic and acidic residues" evidence="1">
    <location>
        <begin position="809"/>
        <end position="831"/>
    </location>
</feature>
<dbReference type="Proteomes" id="UP000539642">
    <property type="component" value="Unassembled WGS sequence"/>
</dbReference>
<feature type="chain" id="PRO_5032953934" description="FecR protein domain-containing protein" evidence="2">
    <location>
        <begin position="25"/>
        <end position="841"/>
    </location>
</feature>
<evidence type="ECO:0000313" key="4">
    <source>
        <dbReference type="Proteomes" id="UP000539642"/>
    </source>
</evidence>
<feature type="signal peptide" evidence="2">
    <location>
        <begin position="1"/>
        <end position="24"/>
    </location>
</feature>
<feature type="compositionally biased region" description="Basic and acidic residues" evidence="1">
    <location>
        <begin position="615"/>
        <end position="626"/>
    </location>
</feature>
<dbReference type="EMBL" id="JACHEO010000018">
    <property type="protein sequence ID" value="MBB5349040.1"/>
    <property type="molecule type" value="Genomic_DNA"/>
</dbReference>
<dbReference type="Pfam" id="PF20245">
    <property type="entry name" value="DUF6600"/>
    <property type="match status" value="1"/>
</dbReference>
<feature type="compositionally biased region" description="Basic and acidic residues" evidence="1">
    <location>
        <begin position="638"/>
        <end position="647"/>
    </location>
</feature>
<feature type="region of interest" description="Disordered" evidence="1">
    <location>
        <begin position="519"/>
        <end position="841"/>
    </location>
</feature>
<evidence type="ECO:0000256" key="2">
    <source>
        <dbReference type="SAM" id="SignalP"/>
    </source>
</evidence>
<evidence type="ECO:0000313" key="3">
    <source>
        <dbReference type="EMBL" id="MBB5349040.1"/>
    </source>
</evidence>
<feature type="compositionally biased region" description="Basic and acidic residues" evidence="1">
    <location>
        <begin position="737"/>
        <end position="764"/>
    </location>
</feature>
<feature type="compositionally biased region" description="Polar residues" evidence="1">
    <location>
        <begin position="556"/>
        <end position="574"/>
    </location>
</feature>
<feature type="compositionally biased region" description="Basic and acidic residues" evidence="1">
    <location>
        <begin position="716"/>
        <end position="725"/>
    </location>
</feature>
<comment type="caution">
    <text evidence="3">The sequence shown here is derived from an EMBL/GenBank/DDBJ whole genome shotgun (WGS) entry which is preliminary data.</text>
</comment>
<keyword evidence="2" id="KW-0732">Signal</keyword>
<gene>
    <name evidence="3" type="ORF">HNQ81_002787</name>
</gene>
<proteinExistence type="predicted"/>
<dbReference type="InterPro" id="IPR046535">
    <property type="entry name" value="DUF6600"/>
</dbReference>
<protein>
    <recommendedName>
        <fullName evidence="5">FecR protein domain-containing protein</fullName>
    </recommendedName>
</protein>
<accession>A0A840V559</accession>
<feature type="compositionally biased region" description="Basic and acidic residues" evidence="1">
    <location>
        <begin position="582"/>
        <end position="592"/>
    </location>
</feature>
<sequence length="841" mass="95273">MKTWLKCTMGLFLAALAMVSQASAANQPVMTVGRVYSVEGDLLRYVPADKDWVAMVNDAPLGVEDTFFSGNQGRAEMYVPNGTWLRVGYSTQVQFIALDPDLSEVDVASGVARFYNKGSETVIKATSPFGYVLAYPGTAFDFYVGENSVEIVAVEGTVSFIHAATDARYDVAADSPSILADAGQVTSGNGGVEADWHRWNVARDSFWTEKSRITGRSVEYLPPSLRGESYALEENGRWESVSYEGSSRWFWRPTSVASGWSPFTAGRWTDWHGDQVWIPSEPFGYVTHHYGNWMYVQDSWYWAPPVASRRAGLSLLDIGFFWSPGRVSWIHHDNYVGWVPLGPRETYYSHRRWGGAHDRQYTDNIGRINLDIGRYAYAGQAIIVPRDNLYRVDDYRDVRVRNITSTTIINTYNAAPVVNNTVINNYLTDSRRYTYTSRTVKAKPHVSVLRRIETNATAVRQGERENSTMIRKQVRNLQKGRVSRDGRIEAPISTNYIVPATEMNRPASEMKLQQRNIRTGAKADQPAGQRSVRPARPAQVEGPDARPERMAPAKPTQGTSSQRTIESPRGQQQRKGPVAPTREVRPERDAVEQPRVQSPKRENVEKQKNVQPARKVVEQPRQDRQPRQTVEQPRVQSPKRENVEKQKNVQPAGKVVAQPRQDRQPRQTGEQPRVQSPKRENVEKQKNVQPAGKVVEQPRQNRQPRPAVEQPRVQSPKRENVEKQKNVQPAGNAVEQPRQDRQPRQAVEQPREQSQQRKAVEKQKNVQPAGKVVEQPRQDRQPRQTVEQPRQDKQPEGQQTGKAPGKKQPQKELTAEELEKIRLQKALEQEGNKAQGKSGKH</sequence>
<evidence type="ECO:0008006" key="5">
    <source>
        <dbReference type="Google" id="ProtNLM"/>
    </source>
</evidence>